<accession>U5QMN1</accession>
<dbReference type="OrthoDB" id="29253at2"/>
<dbReference type="InterPro" id="IPR019994">
    <property type="entry name" value="Lipid-A-disac_synthase-rel_put"/>
</dbReference>
<sequence>MSTKRLLCLSNGHGEDLIATRIAEALLAYDVEILALPVVGEGEAYRQLGLKIVVPTRTMPSGGFIYMDVREFWKDVRGGLGRLTFEQWRTLRRLAPACDLVLAVGDIVVLALAYLSKAPYAFVGTAKSDYYQGGRPTDYTSLERWLLNRPACRAAFPRDRLTTDNLRRWVPQAVYLGNPMMDKLEAGPDLATAPPAGAVVALLLPGSRAPEACRNLALMLQAVEPLAATFPQPLHLLCARAGSLSDEGIRAYLPVGWQLEGPLLRRDKLTVHLEQGRFAECLQRSHLVIAMAGTATEQAVGLGRPVFTLAGEGPQFTPRFAEAQTRLLGESVQLVEGGPAELASRVRVVMADAPLRERIRLNGTARMGTPGAARRIAQHVIKLIT</sequence>
<keyword evidence="2" id="KW-1185">Reference proteome</keyword>
<dbReference type="NCBIfam" id="TIGR03492">
    <property type="entry name" value="lipid-A-disaccharide synthase-related protein"/>
    <property type="match status" value="1"/>
</dbReference>
<dbReference type="Proteomes" id="UP000017396">
    <property type="component" value="Chromosome"/>
</dbReference>
<gene>
    <name evidence="1" type="primary">lpxB</name>
    <name evidence="1" type="ORF">GKIL_4016</name>
</gene>
<dbReference type="PANTHER" id="PTHR39517:SF1">
    <property type="entry name" value="LIPID-A-DISACCHARIDE SYNTHASE"/>
    <property type="match status" value="1"/>
</dbReference>
<proteinExistence type="predicted"/>
<reference evidence="1 2" key="1">
    <citation type="journal article" date="2013" name="PLoS ONE">
        <title>Cultivation and Complete Genome Sequencing of Gloeobacter kilaueensis sp. nov., from a Lava Cave in Kilauea Caldera, Hawai'i.</title>
        <authorList>
            <person name="Saw J.H."/>
            <person name="Schatz M."/>
            <person name="Brown M.V."/>
            <person name="Kunkel D.D."/>
            <person name="Foster J.S."/>
            <person name="Shick H."/>
            <person name="Christensen S."/>
            <person name="Hou S."/>
            <person name="Wan X."/>
            <person name="Donachie S.P."/>
        </authorList>
    </citation>
    <scope>NUCLEOTIDE SEQUENCE [LARGE SCALE GENOMIC DNA]</scope>
    <source>
        <strain evidence="2">JS</strain>
    </source>
</reference>
<dbReference type="KEGG" id="glj:GKIL_4016"/>
<dbReference type="RefSeq" id="WP_023175602.1">
    <property type="nucleotide sequence ID" value="NC_022600.1"/>
</dbReference>
<dbReference type="PATRIC" id="fig|1183438.3.peg.3953"/>
<dbReference type="AlphaFoldDB" id="U5QMN1"/>
<organism evidence="1 2">
    <name type="scientific">Gloeobacter kilaueensis (strain ATCC BAA-2537 / CCAP 1431/1 / ULC 316 / JS1)</name>
    <dbReference type="NCBI Taxonomy" id="1183438"/>
    <lineage>
        <taxon>Bacteria</taxon>
        <taxon>Bacillati</taxon>
        <taxon>Cyanobacteriota</taxon>
        <taxon>Cyanophyceae</taxon>
        <taxon>Gloeobacterales</taxon>
        <taxon>Gloeobacteraceae</taxon>
        <taxon>Gloeobacter</taxon>
    </lineage>
</organism>
<dbReference type="eggNOG" id="COG4370">
    <property type="taxonomic scope" value="Bacteria"/>
</dbReference>
<dbReference type="SUPFAM" id="SSF53756">
    <property type="entry name" value="UDP-Glycosyltransferase/glycogen phosphorylase"/>
    <property type="match status" value="1"/>
</dbReference>
<protein>
    <submittedName>
        <fullName evidence="1">Lipid-A-disaccharide synthase</fullName>
    </submittedName>
</protein>
<evidence type="ECO:0000313" key="1">
    <source>
        <dbReference type="EMBL" id="AGY60262.1"/>
    </source>
</evidence>
<evidence type="ECO:0000313" key="2">
    <source>
        <dbReference type="Proteomes" id="UP000017396"/>
    </source>
</evidence>
<dbReference type="HOGENOM" id="CLU_035659_0_0_3"/>
<dbReference type="PANTHER" id="PTHR39517">
    <property type="entry name" value="SLL0192 PROTEIN"/>
    <property type="match status" value="1"/>
</dbReference>
<name>U5QMN1_GLOK1</name>
<dbReference type="EMBL" id="CP003587">
    <property type="protein sequence ID" value="AGY60262.1"/>
    <property type="molecule type" value="Genomic_DNA"/>
</dbReference>
<dbReference type="STRING" id="1183438.GKIL_4016"/>